<accession>A0A5S6QBK0</accession>
<sequence length="87" mass="9551">MHSCHYEVGLLRSAGIREVLVARKPHVGIISVDGALGQRIASLLSVEDEQLEGKYIMTGLLRDHHFDLNDMGDMSLGITSFTIVTQS</sequence>
<dbReference type="WBParaSite" id="TMUE_1000004475.1">
    <property type="protein sequence ID" value="TMUE_1000004475.1"/>
    <property type="gene ID" value="WBGene00291704"/>
</dbReference>
<keyword evidence="1" id="KW-1185">Reference proteome</keyword>
<dbReference type="Proteomes" id="UP000046395">
    <property type="component" value="Unassembled WGS sequence"/>
</dbReference>
<evidence type="ECO:0000313" key="1">
    <source>
        <dbReference type="Proteomes" id="UP000046395"/>
    </source>
</evidence>
<reference evidence="2" key="1">
    <citation type="submission" date="2019-12" db="UniProtKB">
        <authorList>
            <consortium name="WormBaseParasite"/>
        </authorList>
    </citation>
    <scope>IDENTIFICATION</scope>
</reference>
<dbReference type="AlphaFoldDB" id="A0A5S6QBK0"/>
<protein>
    <submittedName>
        <fullName evidence="2">Uncharacterized protein</fullName>
    </submittedName>
</protein>
<evidence type="ECO:0000313" key="2">
    <source>
        <dbReference type="WBParaSite" id="TMUE_1000004475.1"/>
    </source>
</evidence>
<proteinExistence type="predicted"/>
<organism evidence="1 2">
    <name type="scientific">Trichuris muris</name>
    <name type="common">Mouse whipworm</name>
    <dbReference type="NCBI Taxonomy" id="70415"/>
    <lineage>
        <taxon>Eukaryota</taxon>
        <taxon>Metazoa</taxon>
        <taxon>Ecdysozoa</taxon>
        <taxon>Nematoda</taxon>
        <taxon>Enoplea</taxon>
        <taxon>Dorylaimia</taxon>
        <taxon>Trichinellida</taxon>
        <taxon>Trichuridae</taxon>
        <taxon>Trichuris</taxon>
    </lineage>
</organism>
<name>A0A5S6QBK0_TRIMR</name>